<organism evidence="1 2">
    <name type="scientific">Algoriphagus antarcticus</name>
    <dbReference type="NCBI Taxonomy" id="238540"/>
    <lineage>
        <taxon>Bacteria</taxon>
        <taxon>Pseudomonadati</taxon>
        <taxon>Bacteroidota</taxon>
        <taxon>Cytophagia</taxon>
        <taxon>Cytophagales</taxon>
        <taxon>Cyclobacteriaceae</taxon>
        <taxon>Algoriphagus</taxon>
    </lineage>
</organism>
<proteinExistence type="predicted"/>
<accession>A0A3E0DWF1</accession>
<sequence length="54" mass="6136">MQPKLEKVLKTIADKTSLNFDPVLGLLYSSDEIERIFSSETESIIPLFGETYDL</sequence>
<dbReference type="EMBL" id="QUNF01000010">
    <property type="protein sequence ID" value="REG88313.1"/>
    <property type="molecule type" value="Genomic_DNA"/>
</dbReference>
<comment type="caution">
    <text evidence="1">The sequence shown here is derived from an EMBL/GenBank/DDBJ whole genome shotgun (WGS) entry which is preliminary data.</text>
</comment>
<keyword evidence="2" id="KW-1185">Reference proteome</keyword>
<dbReference type="RefSeq" id="WP_169714445.1">
    <property type="nucleotide sequence ID" value="NZ_MSSW01000045.1"/>
</dbReference>
<protein>
    <submittedName>
        <fullName evidence="1">Uncharacterized protein</fullName>
    </submittedName>
</protein>
<dbReference type="AlphaFoldDB" id="A0A3E0DWF1"/>
<reference evidence="1 2" key="1">
    <citation type="submission" date="2018-08" db="EMBL/GenBank/DDBJ databases">
        <title>Genomic Encyclopedia of Archaeal and Bacterial Type Strains, Phase II (KMG-II): from individual species to whole genera.</title>
        <authorList>
            <person name="Goeker M."/>
        </authorList>
    </citation>
    <scope>NUCLEOTIDE SEQUENCE [LARGE SCALE GENOMIC DNA]</scope>
    <source>
        <strain evidence="1 2">DSM 15986</strain>
    </source>
</reference>
<evidence type="ECO:0000313" key="2">
    <source>
        <dbReference type="Proteomes" id="UP000256405"/>
    </source>
</evidence>
<gene>
    <name evidence="1" type="ORF">C8N25_11091</name>
</gene>
<name>A0A3E0DWF1_9BACT</name>
<evidence type="ECO:0000313" key="1">
    <source>
        <dbReference type="EMBL" id="REG88313.1"/>
    </source>
</evidence>
<dbReference type="Proteomes" id="UP000256405">
    <property type="component" value="Unassembled WGS sequence"/>
</dbReference>